<accession>A0A402DMU2</accession>
<proteinExistence type="predicted"/>
<gene>
    <name evidence="2" type="ORF">CBZ_04920</name>
</gene>
<dbReference type="OrthoDB" id="4823259at2"/>
<dbReference type="Proteomes" id="UP000289954">
    <property type="component" value="Unassembled WGS sequence"/>
</dbReference>
<evidence type="ECO:0000313" key="3">
    <source>
        <dbReference type="Proteomes" id="UP000289954"/>
    </source>
</evidence>
<keyword evidence="1" id="KW-0812">Transmembrane</keyword>
<keyword evidence="3" id="KW-1185">Reference proteome</keyword>
<name>A0A402DMU2_9CELL</name>
<protein>
    <submittedName>
        <fullName evidence="2">Uncharacterized protein</fullName>
    </submittedName>
</protein>
<reference evidence="2 3" key="1">
    <citation type="submission" date="2019-01" db="EMBL/GenBank/DDBJ databases">
        <title>Draft genome sequence of Cellulomonas takizawaensis strain TKZ-21.</title>
        <authorList>
            <person name="Yamamura H."/>
            <person name="Hayashi T."/>
            <person name="Hamada M."/>
            <person name="Serisawa Y."/>
            <person name="Matsuyama K."/>
            <person name="Nakagawa Y."/>
            <person name="Otoguro M."/>
            <person name="Yanagida F."/>
            <person name="Hayakawa M."/>
        </authorList>
    </citation>
    <scope>NUCLEOTIDE SEQUENCE [LARGE SCALE GENOMIC DNA]</scope>
    <source>
        <strain evidence="2 3">NBRC12680</strain>
    </source>
</reference>
<dbReference type="RefSeq" id="WP_130780041.1">
    <property type="nucleotide sequence ID" value="NZ_BIMR01000024.1"/>
</dbReference>
<evidence type="ECO:0000256" key="1">
    <source>
        <dbReference type="SAM" id="Phobius"/>
    </source>
</evidence>
<keyword evidence="1" id="KW-1133">Transmembrane helix</keyword>
<dbReference type="EMBL" id="BIMR01000024">
    <property type="protein sequence ID" value="GCE75436.1"/>
    <property type="molecule type" value="Genomic_DNA"/>
</dbReference>
<evidence type="ECO:0000313" key="2">
    <source>
        <dbReference type="EMBL" id="GCE75436.1"/>
    </source>
</evidence>
<feature type="transmembrane region" description="Helical" evidence="1">
    <location>
        <begin position="38"/>
        <end position="60"/>
    </location>
</feature>
<sequence>MSIDLTSALHDAVDGGTPVGPAPVDLPRVRSRARRRRAVHLGARGAVGVGAAGAVAFGAVQVVGPRDARTVLPADADAVPGACGSTVTSLLGASDPTLGLGVSTWSDPDALDTKHVRAPGPLGTFAGDSVYLDVVSSLPADGAGTPATEESSLRDTLALLEQGYAERLAAQAAGEDVDQAEIDELAQIVESMRASAEAARDDGVPSPPPTPVARVRVLVTYDDRVVAATTIPRDGQSDADAAWDRTVAGPTVRERAHLPLETCTVDGVGGDPLPSGTYDVLVARDAGAGVAPTAVAGPWTLVVPPRVGAVTGLPDGFPTDAVPMPPGRLLEVSGDAAEGWTVQIAVEGDDRFTVGADLLDDVPDAVEEYRAPTGARVLVPGWAVELRSGTEGDVTTLRYSVAPL</sequence>
<organism evidence="2 3">
    <name type="scientific">Cellulomonas biazotea</name>
    <dbReference type="NCBI Taxonomy" id="1709"/>
    <lineage>
        <taxon>Bacteria</taxon>
        <taxon>Bacillati</taxon>
        <taxon>Actinomycetota</taxon>
        <taxon>Actinomycetes</taxon>
        <taxon>Micrococcales</taxon>
        <taxon>Cellulomonadaceae</taxon>
        <taxon>Cellulomonas</taxon>
    </lineage>
</organism>
<comment type="caution">
    <text evidence="2">The sequence shown here is derived from an EMBL/GenBank/DDBJ whole genome shotgun (WGS) entry which is preliminary data.</text>
</comment>
<keyword evidence="1" id="KW-0472">Membrane</keyword>
<dbReference type="AlphaFoldDB" id="A0A402DMU2"/>